<comment type="caution">
    <text evidence="4">The sequence shown here is derived from an EMBL/GenBank/DDBJ whole genome shotgun (WGS) entry which is preliminary data.</text>
</comment>
<feature type="signal peptide" evidence="2">
    <location>
        <begin position="1"/>
        <end position="16"/>
    </location>
</feature>
<proteinExistence type="predicted"/>
<reference evidence="4" key="1">
    <citation type="submission" date="2023-01" db="EMBL/GenBank/DDBJ databases">
        <title>Metagenome sequencing of chrysophaentin producing Chrysophaeum taylorii.</title>
        <authorList>
            <person name="Davison J."/>
            <person name="Bewley C."/>
        </authorList>
    </citation>
    <scope>NUCLEOTIDE SEQUENCE</scope>
    <source>
        <strain evidence="4">NIES-1699</strain>
    </source>
</reference>
<sequence>MTRARWILLLCTQAVALVPTTLRRDGALSSALPRRTPTVGLPTMMAEEKERKTKKGKVAVITKEKTGEAVQVKPKEQLDQEGYWRLLLHNDDVHTFEYVTWLIMTTVPNVSRSKAFHLTMITHTEGVSTVTQTAKPMAMKYCMQLQKGGLTASISPDGAFRDNRESGDGGGGDGPPPTA</sequence>
<dbReference type="SUPFAM" id="SSF54736">
    <property type="entry name" value="ClpS-like"/>
    <property type="match status" value="1"/>
</dbReference>
<keyword evidence="2" id="KW-0732">Signal</keyword>
<accession>A0AAD7UAI9</accession>
<name>A0AAD7UAI9_9STRA</name>
<dbReference type="InterPro" id="IPR003769">
    <property type="entry name" value="ClpS_core"/>
</dbReference>
<feature type="region of interest" description="Disordered" evidence="1">
    <location>
        <begin position="153"/>
        <end position="179"/>
    </location>
</feature>
<keyword evidence="5" id="KW-1185">Reference proteome</keyword>
<dbReference type="PANTHER" id="PTHR33473:SF17">
    <property type="entry name" value="ATP-DEPENDENT CLP PROTEASE ADAPTER PROTEIN CLPS1, CHLOROPLASTIC"/>
    <property type="match status" value="1"/>
</dbReference>
<feature type="chain" id="PRO_5042287513" description="Adaptor protein ClpS core domain-containing protein" evidence="2">
    <location>
        <begin position="17"/>
        <end position="179"/>
    </location>
</feature>
<dbReference type="Pfam" id="PF02617">
    <property type="entry name" value="ClpS"/>
    <property type="match status" value="1"/>
</dbReference>
<evidence type="ECO:0000259" key="3">
    <source>
        <dbReference type="Pfam" id="PF02617"/>
    </source>
</evidence>
<evidence type="ECO:0000313" key="5">
    <source>
        <dbReference type="Proteomes" id="UP001230188"/>
    </source>
</evidence>
<dbReference type="AlphaFoldDB" id="A0AAD7UAI9"/>
<protein>
    <recommendedName>
        <fullName evidence="3">Adaptor protein ClpS core domain-containing protein</fullName>
    </recommendedName>
</protein>
<organism evidence="4 5">
    <name type="scientific">Chrysophaeum taylorii</name>
    <dbReference type="NCBI Taxonomy" id="2483200"/>
    <lineage>
        <taxon>Eukaryota</taxon>
        <taxon>Sar</taxon>
        <taxon>Stramenopiles</taxon>
        <taxon>Ochrophyta</taxon>
        <taxon>Pelagophyceae</taxon>
        <taxon>Pelagomonadales</taxon>
        <taxon>Pelagomonadaceae</taxon>
        <taxon>Chrysophaeum</taxon>
    </lineage>
</organism>
<dbReference type="EMBL" id="JAQMWT010000439">
    <property type="protein sequence ID" value="KAJ8601301.1"/>
    <property type="molecule type" value="Genomic_DNA"/>
</dbReference>
<dbReference type="InterPro" id="IPR022935">
    <property type="entry name" value="ClpS"/>
</dbReference>
<feature type="domain" description="Adaptor protein ClpS core" evidence="3">
    <location>
        <begin position="83"/>
        <end position="147"/>
    </location>
</feature>
<dbReference type="Gene3D" id="3.30.1390.10">
    <property type="match status" value="1"/>
</dbReference>
<evidence type="ECO:0000256" key="1">
    <source>
        <dbReference type="SAM" id="MobiDB-lite"/>
    </source>
</evidence>
<gene>
    <name evidence="4" type="ORF">CTAYLR_007221</name>
</gene>
<evidence type="ECO:0000256" key="2">
    <source>
        <dbReference type="SAM" id="SignalP"/>
    </source>
</evidence>
<dbReference type="GO" id="GO:0030163">
    <property type="term" value="P:protein catabolic process"/>
    <property type="evidence" value="ECO:0007669"/>
    <property type="project" value="InterPro"/>
</dbReference>
<dbReference type="InterPro" id="IPR014719">
    <property type="entry name" value="Ribosomal_bL12_C/ClpS-like"/>
</dbReference>
<dbReference type="Proteomes" id="UP001230188">
    <property type="component" value="Unassembled WGS sequence"/>
</dbReference>
<dbReference type="GO" id="GO:0006508">
    <property type="term" value="P:proteolysis"/>
    <property type="evidence" value="ECO:0007669"/>
    <property type="project" value="InterPro"/>
</dbReference>
<dbReference type="PANTHER" id="PTHR33473">
    <property type="entry name" value="ATP-DEPENDENT CLP PROTEASE ADAPTER PROTEIN CLPS1, CHLOROPLASTIC"/>
    <property type="match status" value="1"/>
</dbReference>
<evidence type="ECO:0000313" key="4">
    <source>
        <dbReference type="EMBL" id="KAJ8601301.1"/>
    </source>
</evidence>